<dbReference type="eggNOG" id="ENOG502QWAD">
    <property type="taxonomic scope" value="Eukaryota"/>
</dbReference>
<dbReference type="EMBL" id="KQ257454">
    <property type="protein sequence ID" value="KND01684.1"/>
    <property type="molecule type" value="Genomic_DNA"/>
</dbReference>
<dbReference type="STRING" id="645134.A0A0L0HLK1"/>
<feature type="compositionally biased region" description="Low complexity" evidence="1">
    <location>
        <begin position="14"/>
        <end position="28"/>
    </location>
</feature>
<protein>
    <recommendedName>
        <fullName evidence="4">Sequence orphan</fullName>
    </recommendedName>
</protein>
<organism evidence="2 3">
    <name type="scientific">Spizellomyces punctatus (strain DAOM BR117)</name>
    <dbReference type="NCBI Taxonomy" id="645134"/>
    <lineage>
        <taxon>Eukaryota</taxon>
        <taxon>Fungi</taxon>
        <taxon>Fungi incertae sedis</taxon>
        <taxon>Chytridiomycota</taxon>
        <taxon>Chytridiomycota incertae sedis</taxon>
        <taxon>Chytridiomycetes</taxon>
        <taxon>Spizellomycetales</taxon>
        <taxon>Spizellomycetaceae</taxon>
        <taxon>Spizellomyces</taxon>
    </lineage>
</organism>
<gene>
    <name evidence="2" type="ORF">SPPG_03479</name>
</gene>
<dbReference type="PANTHER" id="PTHR37845">
    <property type="entry name" value="SEQUENCE ORPHAN"/>
    <property type="match status" value="1"/>
</dbReference>
<reference evidence="2 3" key="1">
    <citation type="submission" date="2009-08" db="EMBL/GenBank/DDBJ databases">
        <title>The Genome Sequence of Spizellomyces punctatus strain DAOM BR117.</title>
        <authorList>
            <consortium name="The Broad Institute Genome Sequencing Platform"/>
            <person name="Russ C."/>
            <person name="Cuomo C."/>
            <person name="Shea T."/>
            <person name="Young S.K."/>
            <person name="Zeng Q."/>
            <person name="Koehrsen M."/>
            <person name="Haas B."/>
            <person name="Borodovsky M."/>
            <person name="Guigo R."/>
            <person name="Alvarado L."/>
            <person name="Berlin A."/>
            <person name="Bochicchio J."/>
            <person name="Borenstein D."/>
            <person name="Chapman S."/>
            <person name="Chen Z."/>
            <person name="Engels R."/>
            <person name="Freedman E."/>
            <person name="Gellesch M."/>
            <person name="Goldberg J."/>
            <person name="Griggs A."/>
            <person name="Gujja S."/>
            <person name="Heiman D."/>
            <person name="Hepburn T."/>
            <person name="Howarth C."/>
            <person name="Jen D."/>
            <person name="Larson L."/>
            <person name="Lewis B."/>
            <person name="Mehta T."/>
            <person name="Park D."/>
            <person name="Pearson M."/>
            <person name="Roberts A."/>
            <person name="Saif S."/>
            <person name="Shenoy N."/>
            <person name="Sisk P."/>
            <person name="Stolte C."/>
            <person name="Sykes S."/>
            <person name="Thomson T."/>
            <person name="Walk T."/>
            <person name="White J."/>
            <person name="Yandava C."/>
            <person name="Burger G."/>
            <person name="Gray M.W."/>
            <person name="Holland P.W.H."/>
            <person name="King N."/>
            <person name="Lang F.B.F."/>
            <person name="Roger A.J."/>
            <person name="Ruiz-Trillo I."/>
            <person name="Lander E."/>
            <person name="Nusbaum C."/>
        </authorList>
    </citation>
    <scope>NUCLEOTIDE SEQUENCE [LARGE SCALE GENOMIC DNA]</scope>
    <source>
        <strain evidence="2 3">DAOM BR117</strain>
    </source>
</reference>
<keyword evidence="3" id="KW-1185">Reference proteome</keyword>
<dbReference type="OrthoDB" id="275936at2759"/>
<dbReference type="GeneID" id="27686990"/>
<dbReference type="GO" id="GO:0005739">
    <property type="term" value="C:mitochondrion"/>
    <property type="evidence" value="ECO:0007669"/>
    <property type="project" value="TreeGrafter"/>
</dbReference>
<dbReference type="VEuPathDB" id="FungiDB:SPPG_03479"/>
<accession>A0A0L0HLK1</accession>
<name>A0A0L0HLK1_SPIPD</name>
<dbReference type="Proteomes" id="UP000053201">
    <property type="component" value="Unassembled WGS sequence"/>
</dbReference>
<dbReference type="RefSeq" id="XP_016609723.1">
    <property type="nucleotide sequence ID" value="XM_016751742.1"/>
</dbReference>
<evidence type="ECO:0000256" key="1">
    <source>
        <dbReference type="SAM" id="MobiDB-lite"/>
    </source>
</evidence>
<dbReference type="InParanoid" id="A0A0L0HLK1"/>
<feature type="region of interest" description="Disordered" evidence="1">
    <location>
        <begin position="1"/>
        <end position="28"/>
    </location>
</feature>
<sequence length="288" mass="31049">MSTAKPGSDSDVISTGSRSTDSQSSSATLHHEHVPLSHTLAAEAASAFASAGLVAPIITIIDSAIFRNASGTEPLVAGLATGTRNLLTRPFHFIRQPACLFMFGVYAGTYLTANTIQSVCDYEGWDWFYPKFVGTSIANVGLCVAKDVCFTRWFGSGKARPVPWSSFALYTSRDCLTIFASFNLPSILSQKMTTSWGIDKRPADIAAQLLTPCAVQFVSTPMHLLGMDLYNRPAAKASERGTFIAREYAKSTSARIGRIFAAFGIGGVANQYFRHSLKGWLQKVHASG</sequence>
<evidence type="ECO:0008006" key="4">
    <source>
        <dbReference type="Google" id="ProtNLM"/>
    </source>
</evidence>
<dbReference type="PANTHER" id="PTHR37845:SF1">
    <property type="entry name" value="SEQUENCE ORPHAN"/>
    <property type="match status" value="1"/>
</dbReference>
<evidence type="ECO:0000313" key="2">
    <source>
        <dbReference type="EMBL" id="KND01684.1"/>
    </source>
</evidence>
<proteinExistence type="predicted"/>
<dbReference type="OMA" id="RRNWFIS"/>
<dbReference type="AlphaFoldDB" id="A0A0L0HLK1"/>
<dbReference type="InterPro" id="IPR038781">
    <property type="entry name" value="C365.16-ike"/>
</dbReference>
<evidence type="ECO:0000313" key="3">
    <source>
        <dbReference type="Proteomes" id="UP000053201"/>
    </source>
</evidence>